<name>A0A329QLR0_9ACTN</name>
<sequence length="75" mass="8341">MLPHAVEQHITRTRELRRTASWANRTAATESRVVARLLADAGLSLRDIGTILGVSHQRAHQLLHDGPVPGDEEER</sequence>
<organism evidence="1 2">
    <name type="scientific">Phytoactinopolyspora halophila</name>
    <dbReference type="NCBI Taxonomy" id="1981511"/>
    <lineage>
        <taxon>Bacteria</taxon>
        <taxon>Bacillati</taxon>
        <taxon>Actinomycetota</taxon>
        <taxon>Actinomycetes</taxon>
        <taxon>Jiangellales</taxon>
        <taxon>Jiangellaceae</taxon>
        <taxon>Phytoactinopolyspora</taxon>
    </lineage>
</organism>
<evidence type="ECO:0008006" key="3">
    <source>
        <dbReference type="Google" id="ProtNLM"/>
    </source>
</evidence>
<comment type="caution">
    <text evidence="1">The sequence shown here is derived from an EMBL/GenBank/DDBJ whole genome shotgun (WGS) entry which is preliminary data.</text>
</comment>
<evidence type="ECO:0000313" key="1">
    <source>
        <dbReference type="EMBL" id="RAW13274.1"/>
    </source>
</evidence>
<dbReference type="Proteomes" id="UP000250462">
    <property type="component" value="Unassembled WGS sequence"/>
</dbReference>
<proteinExistence type="predicted"/>
<keyword evidence="2" id="KW-1185">Reference proteome</keyword>
<protein>
    <recommendedName>
        <fullName evidence="3">RNA polymerase sigma-70 region 4 domain-containing protein</fullName>
    </recommendedName>
</protein>
<gene>
    <name evidence="1" type="ORF">DPM12_13175</name>
</gene>
<dbReference type="EMBL" id="QMIG01000013">
    <property type="protein sequence ID" value="RAW13274.1"/>
    <property type="molecule type" value="Genomic_DNA"/>
</dbReference>
<accession>A0A329QLR0</accession>
<dbReference type="AlphaFoldDB" id="A0A329QLR0"/>
<reference evidence="1 2" key="1">
    <citation type="submission" date="2018-06" db="EMBL/GenBank/DDBJ databases">
        <title>Phytoactinopolyspora halophila sp. nov., a novel halophilic actinomycete isolated from a saline soil in China.</title>
        <authorList>
            <person name="Tang S.-K."/>
        </authorList>
    </citation>
    <scope>NUCLEOTIDE SEQUENCE [LARGE SCALE GENOMIC DNA]</scope>
    <source>
        <strain evidence="1 2">YIM 96934</strain>
    </source>
</reference>
<evidence type="ECO:0000313" key="2">
    <source>
        <dbReference type="Proteomes" id="UP000250462"/>
    </source>
</evidence>